<dbReference type="InterPro" id="IPR038162">
    <property type="entry name" value="SoxY_sf"/>
</dbReference>
<feature type="domain" description="Ig-like SoxY" evidence="2">
    <location>
        <begin position="130"/>
        <end position="233"/>
    </location>
</feature>
<dbReference type="Pfam" id="PF08770">
    <property type="entry name" value="SoxZ"/>
    <property type="match status" value="1"/>
</dbReference>
<evidence type="ECO:0000259" key="1">
    <source>
        <dbReference type="Pfam" id="PF08770"/>
    </source>
</evidence>
<dbReference type="InterPro" id="IPR014880">
    <property type="entry name" value="SoxZ_dom"/>
</dbReference>
<dbReference type="Gene3D" id="2.60.40.10">
    <property type="entry name" value="Immunoglobulins"/>
    <property type="match status" value="1"/>
</dbReference>
<keyword evidence="4" id="KW-1185">Reference proteome</keyword>
<dbReference type="Proteomes" id="UP001596031">
    <property type="component" value="Unassembled WGS sequence"/>
</dbReference>
<dbReference type="RefSeq" id="WP_379724753.1">
    <property type="nucleotide sequence ID" value="NZ_JBHSMS010000062.1"/>
</dbReference>
<evidence type="ECO:0000259" key="2">
    <source>
        <dbReference type="Pfam" id="PF13501"/>
    </source>
</evidence>
<protein>
    <submittedName>
        <fullName evidence="3">Quinoprotein dehydrogenase-associated SoxYZ-like carrier</fullName>
    </submittedName>
</protein>
<accession>A0ABW0PKW4</accession>
<dbReference type="InterPro" id="IPR030831">
    <property type="entry name" value="Fuse-rel_SoxYZ"/>
</dbReference>
<feature type="domain" description="Sulphur oxidation protein SoxZ" evidence="1">
    <location>
        <begin position="260"/>
        <end position="348"/>
    </location>
</feature>
<reference evidence="4" key="1">
    <citation type="journal article" date="2019" name="Int. J. Syst. Evol. Microbiol.">
        <title>The Global Catalogue of Microorganisms (GCM) 10K type strain sequencing project: providing services to taxonomists for standard genome sequencing and annotation.</title>
        <authorList>
            <consortium name="The Broad Institute Genomics Platform"/>
            <consortium name="The Broad Institute Genome Sequencing Center for Infectious Disease"/>
            <person name="Wu L."/>
            <person name="Ma J."/>
        </authorList>
    </citation>
    <scope>NUCLEOTIDE SEQUENCE [LARGE SCALE GENOMIC DNA]</scope>
    <source>
        <strain evidence="4">CCUG 38813</strain>
    </source>
</reference>
<evidence type="ECO:0000313" key="3">
    <source>
        <dbReference type="EMBL" id="MFC5513145.1"/>
    </source>
</evidence>
<evidence type="ECO:0000313" key="4">
    <source>
        <dbReference type="Proteomes" id="UP001596031"/>
    </source>
</evidence>
<dbReference type="InterPro" id="IPR013783">
    <property type="entry name" value="Ig-like_fold"/>
</dbReference>
<dbReference type="InterPro" id="IPR014756">
    <property type="entry name" value="Ig_E-set"/>
</dbReference>
<name>A0ABW0PKW4_9BURK</name>
<gene>
    <name evidence="3" type="ORF">ACFPOU_18755</name>
</gene>
<dbReference type="Gene3D" id="2.60.40.2470">
    <property type="entry name" value="SoxY domain"/>
    <property type="match status" value="1"/>
</dbReference>
<dbReference type="NCBIfam" id="TIGR04557">
    <property type="entry name" value="fuse_rel_SoxYZ"/>
    <property type="match status" value="1"/>
</dbReference>
<proteinExistence type="predicted"/>
<organism evidence="3 4">
    <name type="scientific">Massilia jejuensis</name>
    <dbReference type="NCBI Taxonomy" id="648894"/>
    <lineage>
        <taxon>Bacteria</taxon>
        <taxon>Pseudomonadati</taxon>
        <taxon>Pseudomonadota</taxon>
        <taxon>Betaproteobacteria</taxon>
        <taxon>Burkholderiales</taxon>
        <taxon>Oxalobacteraceae</taxon>
        <taxon>Telluria group</taxon>
        <taxon>Massilia</taxon>
    </lineage>
</organism>
<dbReference type="EMBL" id="JBHSMS010000062">
    <property type="protein sequence ID" value="MFC5513145.1"/>
    <property type="molecule type" value="Genomic_DNA"/>
</dbReference>
<sequence length="353" mass="37843">MTPAFDTGLLTPAFRPFPELLLSSCLNDRPDTSRSVFFPATQHTIQTTQCMGYSPPEGKAIGDVRALPGCVGIYAWIKVDVMNIRLQGLHHAFYCLGLSMLALAAGAQEARAQAMPDSWAAFQQARFPGKTLEAAPFIRLTAPARAASGEQVPFAFSIDHPMTASRYIKSVTLFVDANPVPLTAVFHFYPQSGKAELATRIRFESDSPVHVVAEANDGRVYVNSTTVRASGGCGGTTPGDNAAAMAAAGKMKLALDGPFKRGEVNKARLLIKHPMYTGLQRDLNTHGYRPAFFIDKVEVTYNGMPVLTADTAIGISEDPYIGFGFVADQPGALQVLIRDNAGATFRQSLAVGG</sequence>
<dbReference type="Pfam" id="PF13501">
    <property type="entry name" value="SoxY"/>
    <property type="match status" value="1"/>
</dbReference>
<comment type="caution">
    <text evidence="3">The sequence shown here is derived from an EMBL/GenBank/DDBJ whole genome shotgun (WGS) entry which is preliminary data.</text>
</comment>
<dbReference type="SUPFAM" id="SSF81296">
    <property type="entry name" value="E set domains"/>
    <property type="match status" value="1"/>
</dbReference>
<dbReference type="InterPro" id="IPR032711">
    <property type="entry name" value="SoxY"/>
</dbReference>